<keyword evidence="16" id="KW-1185">Reference proteome</keyword>
<sequence>MLPVLDPQAALDPQYRAYLQALKGAGFRGEIETRYGHRLAYATDNSIYQLLPQGAICPRDTQDLQIALHLAQNHEYRGITFSARGGGTGTNGQSLNTGLIVDTSRHMQAVLAVDSDARTAQVQCGVIKDALNDALRPHGLFFSPDLSTSNRATLGGMINTDASGAGSLVYGKTSDHVLAVTAMLDDGSLLTTGRWDAEARAGLTGRAKQLAESVLTLCRDKQAQIQSQFPALNRFLTGYDLKHAYNPDNDTLDLTRLLCGSEGTLAFILEATLDLDPIPTQRVLVNIQYDSFDSALRDAPGLVAAQAHVVETIDATVLGLAKEDVSWHTVAELVEPQDESDQQRFDGINMVEFAGEPEQVEARLVGLLARLEQAPKGVLGYKVCRDLASIGRVYAMRKKAVGLLANAKGSRKPLAFAEDTAVPPESLADFIAEFRAILDREGLQYGMFGHVDAGVLHVRPALDLCDPADEQLLLRLSDEVAELTAKYGGLMWGEHGRGIRSKYGPEVFGPLFDELRRIKGWFDPHNRLNPGKICTPLEGDATLLPLDTVTRGSFNRQISPLSREQYERSIRCNGNGLCFNYQANTPMCPSYKASGDRLESPKGRAELMRAWLRLLAREGIDMAQLGANGAPKPASLLQRWRNSRSDTEDFSHEVYAGMQSCLACKACSGACPVKVDIPTLRAEFLHHYYGRYLRPMKDYLVAGLEDTLPLQARFPNLINALSQNAPARWLMRNTLGYVDAPALSVPTLRERVGQRQPQTLSQLQQRLAKASEAERSDMVLLVQDPFNSHYDAAVVAQGLELLSNLGFTPLLVPYLPNGKPQHIKGFLDRFKRTAQTTTDALNSLARFDVPMVGLDPALVLTYSDEYVEALGSEQVQFEVQLLPQFLLGQLSRWPQAKAVTGQYRLMGHCTENSVRPKGGEEWQRLMAHFGLELELVSLGCCGMAGTYGHEVVNLERSTELYRMHWHDSVEAEQAEPLVSGYSCRSQVKRLSGKPLRHPLQALLQQLKESTP</sequence>
<evidence type="ECO:0000256" key="9">
    <source>
        <dbReference type="ARBA" id="ARBA00039003"/>
    </source>
</evidence>
<keyword evidence="8" id="KW-0411">Iron-sulfur</keyword>
<evidence type="ECO:0000256" key="6">
    <source>
        <dbReference type="ARBA" id="ARBA00023002"/>
    </source>
</evidence>
<keyword evidence="3" id="KW-0285">Flavoprotein</keyword>
<evidence type="ECO:0000256" key="4">
    <source>
        <dbReference type="ARBA" id="ARBA00022723"/>
    </source>
</evidence>
<evidence type="ECO:0000256" key="11">
    <source>
        <dbReference type="ARBA" id="ARBA00060924"/>
    </source>
</evidence>
<dbReference type="Proteomes" id="UP000184268">
    <property type="component" value="Unassembled WGS sequence"/>
</dbReference>
<dbReference type="InterPro" id="IPR016164">
    <property type="entry name" value="FAD-linked_Oxase-like_C"/>
</dbReference>
<dbReference type="EC" id="1.1.99.39" evidence="9"/>
<reference evidence="15 16" key="1">
    <citation type="submission" date="2016-11" db="EMBL/GenBank/DDBJ databases">
        <authorList>
            <person name="Jaros S."/>
            <person name="Januszkiewicz K."/>
            <person name="Wedrychowicz H."/>
        </authorList>
    </citation>
    <scope>NUCLEOTIDE SEQUENCE [LARGE SCALE GENOMIC DNA]</scope>
    <source>
        <strain evidence="15 16">DSM 16917</strain>
    </source>
</reference>
<gene>
    <name evidence="15" type="ORF">SAMN02745129_1269</name>
</gene>
<comment type="catalytic activity">
    <reaction evidence="10">
        <text>(R)-2-hydroxyglutarate + A = 2-oxoglutarate + AH2</text>
        <dbReference type="Rhea" id="RHEA:38295"/>
        <dbReference type="ChEBI" id="CHEBI:13193"/>
        <dbReference type="ChEBI" id="CHEBI:15801"/>
        <dbReference type="ChEBI" id="CHEBI:16810"/>
        <dbReference type="ChEBI" id="CHEBI:17499"/>
        <dbReference type="EC" id="1.1.99.39"/>
    </reaction>
    <physiologicalReaction direction="left-to-right" evidence="10">
        <dbReference type="Rhea" id="RHEA:38296"/>
    </physiologicalReaction>
</comment>
<dbReference type="InterPro" id="IPR036318">
    <property type="entry name" value="FAD-bd_PCMH-like_sf"/>
</dbReference>
<evidence type="ECO:0000256" key="5">
    <source>
        <dbReference type="ARBA" id="ARBA00022827"/>
    </source>
</evidence>
<evidence type="ECO:0000313" key="15">
    <source>
        <dbReference type="EMBL" id="SHG96092.1"/>
    </source>
</evidence>
<dbReference type="Gene3D" id="3.30.465.10">
    <property type="match status" value="1"/>
</dbReference>
<evidence type="ECO:0000259" key="13">
    <source>
        <dbReference type="PROSITE" id="PS51379"/>
    </source>
</evidence>
<dbReference type="RefSeq" id="WP_067658611.1">
    <property type="nucleotide sequence ID" value="NZ_FQXG01000001.1"/>
</dbReference>
<dbReference type="PROSITE" id="PS51387">
    <property type="entry name" value="FAD_PCMH"/>
    <property type="match status" value="1"/>
</dbReference>
<keyword evidence="4" id="KW-0479">Metal-binding</keyword>
<dbReference type="Gene3D" id="1.10.1060.10">
    <property type="entry name" value="Alpha-helical ferredoxin"/>
    <property type="match status" value="1"/>
</dbReference>
<name>A0A1M5P2T6_9GAMM</name>
<dbReference type="GO" id="GO:0008720">
    <property type="term" value="F:D-lactate dehydrogenase (NAD+) activity"/>
    <property type="evidence" value="ECO:0007669"/>
    <property type="project" value="TreeGrafter"/>
</dbReference>
<evidence type="ECO:0000256" key="3">
    <source>
        <dbReference type="ARBA" id="ARBA00022630"/>
    </source>
</evidence>
<dbReference type="Pfam" id="PF13183">
    <property type="entry name" value="Fer4_8"/>
    <property type="match status" value="1"/>
</dbReference>
<dbReference type="Gene3D" id="3.30.70.2740">
    <property type="match status" value="1"/>
</dbReference>
<accession>A0A1M5P2T6</accession>
<evidence type="ECO:0000256" key="7">
    <source>
        <dbReference type="ARBA" id="ARBA00023004"/>
    </source>
</evidence>
<evidence type="ECO:0000256" key="2">
    <source>
        <dbReference type="ARBA" id="ARBA00022485"/>
    </source>
</evidence>
<dbReference type="PANTHER" id="PTHR11748:SF119">
    <property type="entry name" value="D-2-HYDROXYGLUTARATE DEHYDROGENASE"/>
    <property type="match status" value="1"/>
</dbReference>
<dbReference type="InterPro" id="IPR016169">
    <property type="entry name" value="FAD-bd_PCMH_sub2"/>
</dbReference>
<organism evidence="15 16">
    <name type="scientific">Ferrimonas marina</name>
    <dbReference type="NCBI Taxonomy" id="299255"/>
    <lineage>
        <taxon>Bacteria</taxon>
        <taxon>Pseudomonadati</taxon>
        <taxon>Pseudomonadota</taxon>
        <taxon>Gammaproteobacteria</taxon>
        <taxon>Alteromonadales</taxon>
        <taxon>Ferrimonadaceae</taxon>
        <taxon>Ferrimonas</taxon>
    </lineage>
</organism>
<dbReference type="FunFam" id="3.30.70.2740:FF:000003">
    <property type="entry name" value="Oxidoreductase, FAD-binding, putative"/>
    <property type="match status" value="1"/>
</dbReference>
<keyword evidence="6" id="KW-0560">Oxidoreductase</keyword>
<dbReference type="PROSITE" id="PS00198">
    <property type="entry name" value="4FE4S_FER_1"/>
    <property type="match status" value="1"/>
</dbReference>
<comment type="similarity">
    <text evidence="11">In the N-terminal section; belongs to the FAD-binding oxidoreductase/transferase type 4 family.</text>
</comment>
<evidence type="ECO:0000259" key="14">
    <source>
        <dbReference type="PROSITE" id="PS51387"/>
    </source>
</evidence>
<protein>
    <recommendedName>
        <fullName evidence="12">D-2-hydroxyglutarate dehydrogenase</fullName>
        <ecNumber evidence="9">1.1.99.39</ecNumber>
    </recommendedName>
</protein>
<dbReference type="InterPro" id="IPR016166">
    <property type="entry name" value="FAD-bd_PCMH"/>
</dbReference>
<dbReference type="GO" id="GO:0004458">
    <property type="term" value="F:D-lactate dehydrogenase (cytochrome) activity"/>
    <property type="evidence" value="ECO:0007669"/>
    <property type="project" value="TreeGrafter"/>
</dbReference>
<keyword evidence="7" id="KW-0408">Iron</keyword>
<dbReference type="InterPro" id="IPR016167">
    <property type="entry name" value="FAD-bd_PCMH_sub1"/>
</dbReference>
<dbReference type="InterPro" id="IPR017900">
    <property type="entry name" value="4Fe4S_Fe_S_CS"/>
</dbReference>
<dbReference type="GO" id="GO:0051990">
    <property type="term" value="F:(R)-2-hydroxyglutarate dehydrogenase activity"/>
    <property type="evidence" value="ECO:0007669"/>
    <property type="project" value="UniProtKB-EC"/>
</dbReference>
<evidence type="ECO:0000256" key="10">
    <source>
        <dbReference type="ARBA" id="ARBA00051291"/>
    </source>
</evidence>
<dbReference type="SUPFAM" id="SSF46548">
    <property type="entry name" value="alpha-helical ferredoxin"/>
    <property type="match status" value="1"/>
</dbReference>
<comment type="cofactor">
    <cofactor evidence="1">
        <name>FAD</name>
        <dbReference type="ChEBI" id="CHEBI:57692"/>
    </cofactor>
</comment>
<dbReference type="PANTHER" id="PTHR11748">
    <property type="entry name" value="D-LACTATE DEHYDROGENASE"/>
    <property type="match status" value="1"/>
</dbReference>
<dbReference type="GO" id="GO:1903457">
    <property type="term" value="P:lactate catabolic process"/>
    <property type="evidence" value="ECO:0007669"/>
    <property type="project" value="TreeGrafter"/>
</dbReference>
<feature type="domain" description="4Fe-4S ferredoxin-type" evidence="13">
    <location>
        <begin position="652"/>
        <end position="683"/>
    </location>
</feature>
<dbReference type="GO" id="GO:0046872">
    <property type="term" value="F:metal ion binding"/>
    <property type="evidence" value="ECO:0007669"/>
    <property type="project" value="UniProtKB-KW"/>
</dbReference>
<dbReference type="InterPro" id="IPR004113">
    <property type="entry name" value="FAD-bd_oxidored_4_C"/>
</dbReference>
<dbReference type="InterPro" id="IPR009051">
    <property type="entry name" value="Helical_ferredxn"/>
</dbReference>
<dbReference type="Gene3D" id="3.30.43.10">
    <property type="entry name" value="Uridine Diphospho-n-acetylenolpyruvylglucosamine Reductase, domain 2"/>
    <property type="match status" value="1"/>
</dbReference>
<dbReference type="PROSITE" id="PS51379">
    <property type="entry name" value="4FE4S_FER_2"/>
    <property type="match status" value="1"/>
</dbReference>
<keyword evidence="2" id="KW-0004">4Fe-4S</keyword>
<evidence type="ECO:0000256" key="1">
    <source>
        <dbReference type="ARBA" id="ARBA00001974"/>
    </source>
</evidence>
<keyword evidence="5" id="KW-0274">FAD</keyword>
<feature type="domain" description="FAD-binding PCMH-type" evidence="14">
    <location>
        <begin position="48"/>
        <end position="278"/>
    </location>
</feature>
<dbReference type="GO" id="GO:0051539">
    <property type="term" value="F:4 iron, 4 sulfur cluster binding"/>
    <property type="evidence" value="ECO:0007669"/>
    <property type="project" value="UniProtKB-KW"/>
</dbReference>
<dbReference type="STRING" id="299255.SAMN02745129_1269"/>
<dbReference type="EMBL" id="FQXG01000001">
    <property type="protein sequence ID" value="SHG96092.1"/>
    <property type="molecule type" value="Genomic_DNA"/>
</dbReference>
<dbReference type="InterPro" id="IPR017896">
    <property type="entry name" value="4Fe4S_Fe-S-bd"/>
</dbReference>
<dbReference type="InterPro" id="IPR006094">
    <property type="entry name" value="Oxid_FAD_bind_N"/>
</dbReference>
<evidence type="ECO:0000256" key="8">
    <source>
        <dbReference type="ARBA" id="ARBA00023014"/>
    </source>
</evidence>
<dbReference type="Pfam" id="PF01565">
    <property type="entry name" value="FAD_binding_4"/>
    <property type="match status" value="1"/>
</dbReference>
<dbReference type="Pfam" id="PF02913">
    <property type="entry name" value="FAD-oxidase_C"/>
    <property type="match status" value="1"/>
</dbReference>
<dbReference type="SUPFAM" id="SSF55103">
    <property type="entry name" value="FAD-linked oxidases, C-terminal domain"/>
    <property type="match status" value="1"/>
</dbReference>
<dbReference type="GO" id="GO:0071949">
    <property type="term" value="F:FAD binding"/>
    <property type="evidence" value="ECO:0007669"/>
    <property type="project" value="InterPro"/>
</dbReference>
<dbReference type="AlphaFoldDB" id="A0A1M5P2T6"/>
<proteinExistence type="inferred from homology"/>
<evidence type="ECO:0000313" key="16">
    <source>
        <dbReference type="Proteomes" id="UP000184268"/>
    </source>
</evidence>
<dbReference type="SUPFAM" id="SSF56176">
    <property type="entry name" value="FAD-binding/transporter-associated domain-like"/>
    <property type="match status" value="1"/>
</dbReference>
<dbReference type="OrthoDB" id="9811557at2"/>
<evidence type="ECO:0000256" key="12">
    <source>
        <dbReference type="ARBA" id="ARBA00067680"/>
    </source>
</evidence>